<organism evidence="1 2">
    <name type="scientific">Paenibacillus baekrokdamisoli</name>
    <dbReference type="NCBI Taxonomy" id="1712516"/>
    <lineage>
        <taxon>Bacteria</taxon>
        <taxon>Bacillati</taxon>
        <taxon>Bacillota</taxon>
        <taxon>Bacilli</taxon>
        <taxon>Bacillales</taxon>
        <taxon>Paenibacillaceae</taxon>
        <taxon>Paenibacillus</taxon>
    </lineage>
</organism>
<dbReference type="SUPFAM" id="SSF46689">
    <property type="entry name" value="Homeodomain-like"/>
    <property type="match status" value="1"/>
</dbReference>
<gene>
    <name evidence="1" type="ORF">Back11_27180</name>
</gene>
<dbReference type="PROSITE" id="PS00041">
    <property type="entry name" value="HTH_ARAC_FAMILY_1"/>
    <property type="match status" value="1"/>
</dbReference>
<evidence type="ECO:0000313" key="1">
    <source>
        <dbReference type="EMBL" id="BBH21373.1"/>
    </source>
</evidence>
<dbReference type="InterPro" id="IPR014710">
    <property type="entry name" value="RmlC-like_jellyroll"/>
</dbReference>
<dbReference type="InterPro" id="IPR003313">
    <property type="entry name" value="AraC-bd"/>
</dbReference>
<evidence type="ECO:0000313" key="2">
    <source>
        <dbReference type="Proteomes" id="UP000275368"/>
    </source>
</evidence>
<keyword evidence="2" id="KW-1185">Reference proteome</keyword>
<dbReference type="PANTHER" id="PTHR43280">
    <property type="entry name" value="ARAC-FAMILY TRANSCRIPTIONAL REGULATOR"/>
    <property type="match status" value="1"/>
</dbReference>
<dbReference type="Proteomes" id="UP000275368">
    <property type="component" value="Chromosome"/>
</dbReference>
<dbReference type="EMBL" id="AP019308">
    <property type="protein sequence ID" value="BBH21373.1"/>
    <property type="molecule type" value="Genomic_DNA"/>
</dbReference>
<dbReference type="PANTHER" id="PTHR43280:SF2">
    <property type="entry name" value="HTH-TYPE TRANSCRIPTIONAL REGULATOR EXSA"/>
    <property type="match status" value="1"/>
</dbReference>
<dbReference type="KEGG" id="pbk:Back11_27180"/>
<dbReference type="InterPro" id="IPR018062">
    <property type="entry name" value="HTH_AraC-typ_CS"/>
</dbReference>
<dbReference type="Gene3D" id="1.10.10.60">
    <property type="entry name" value="Homeodomain-like"/>
    <property type="match status" value="2"/>
</dbReference>
<dbReference type="RefSeq" id="WP_125657779.1">
    <property type="nucleotide sequence ID" value="NZ_AP019308.1"/>
</dbReference>
<reference evidence="1 2" key="1">
    <citation type="submission" date="2018-11" db="EMBL/GenBank/DDBJ databases">
        <title>Complete genome sequence of Paenibacillus baekrokdamisoli strain KCTC 33723.</title>
        <authorList>
            <person name="Kang S.W."/>
            <person name="Lee K.C."/>
            <person name="Kim K.K."/>
            <person name="Kim J.S."/>
            <person name="Kim D.S."/>
            <person name="Ko S.H."/>
            <person name="Yang S.H."/>
            <person name="Lee J.S."/>
        </authorList>
    </citation>
    <scope>NUCLEOTIDE SEQUENCE [LARGE SCALE GENOMIC DNA]</scope>
    <source>
        <strain evidence="1 2">KCTC 33723</strain>
    </source>
</reference>
<dbReference type="GO" id="GO:0043565">
    <property type="term" value="F:sequence-specific DNA binding"/>
    <property type="evidence" value="ECO:0007669"/>
    <property type="project" value="InterPro"/>
</dbReference>
<dbReference type="OrthoDB" id="249627at2"/>
<dbReference type="InterPro" id="IPR020449">
    <property type="entry name" value="Tscrpt_reg_AraC-type_HTH"/>
</dbReference>
<accession>A0A3G9J922</accession>
<name>A0A3G9J922_9BACL</name>
<dbReference type="InterPro" id="IPR037923">
    <property type="entry name" value="HTH-like"/>
</dbReference>
<dbReference type="Pfam" id="PF02311">
    <property type="entry name" value="AraC_binding"/>
    <property type="match status" value="1"/>
</dbReference>
<dbReference type="InterPro" id="IPR009057">
    <property type="entry name" value="Homeodomain-like_sf"/>
</dbReference>
<dbReference type="Pfam" id="PF12833">
    <property type="entry name" value="HTH_18"/>
    <property type="match status" value="1"/>
</dbReference>
<dbReference type="SUPFAM" id="SSF51215">
    <property type="entry name" value="Regulatory protein AraC"/>
    <property type="match status" value="1"/>
</dbReference>
<dbReference type="SMART" id="SM00342">
    <property type="entry name" value="HTH_ARAC"/>
    <property type="match status" value="1"/>
</dbReference>
<dbReference type="GO" id="GO:0003700">
    <property type="term" value="F:DNA-binding transcription factor activity"/>
    <property type="evidence" value="ECO:0007669"/>
    <property type="project" value="InterPro"/>
</dbReference>
<dbReference type="PROSITE" id="PS01124">
    <property type="entry name" value="HTH_ARAC_FAMILY_2"/>
    <property type="match status" value="1"/>
</dbReference>
<dbReference type="Gene3D" id="2.60.120.10">
    <property type="entry name" value="Jelly Rolls"/>
    <property type="match status" value="1"/>
</dbReference>
<protein>
    <submittedName>
        <fullName evidence="1">Uncharacterized protein</fullName>
    </submittedName>
</protein>
<proteinExistence type="predicted"/>
<sequence>MEVADIRLEETLVIKKLQSFHYFEFAKGFLFEGESHDFWEFVYVDKGEITVVADSSIYQLKQGNIIFHKPNEFHTVWANREIAPNLIIICFECDSHSMKFFDNKVLSLSDEERNLLSNIIREGFNAFEQPFDLLRDHLLKRKENQLIASEQMIKIYLELFLISIMRKDALLAYDNKLSSASKERNDDEMIQTIIEYMNLHIAKTLTLDDLCRNFNIGKTNLKTMFKEQTNSSVLNYFKKLKIEHTKTMIRDNTFNLTEIAEQNGYSSIHSFSKQFKKSTGMSPSEYAKTVKARVL</sequence>
<dbReference type="AlphaFoldDB" id="A0A3G9J922"/>
<dbReference type="PRINTS" id="PR00032">
    <property type="entry name" value="HTHARAC"/>
</dbReference>
<dbReference type="InterPro" id="IPR018060">
    <property type="entry name" value="HTH_AraC"/>
</dbReference>